<dbReference type="Proteomes" id="UP000287224">
    <property type="component" value="Unassembled WGS sequence"/>
</dbReference>
<organism evidence="2 3">
    <name type="scientific">Dictyobacter aurantiacus</name>
    <dbReference type="NCBI Taxonomy" id="1936993"/>
    <lineage>
        <taxon>Bacteria</taxon>
        <taxon>Bacillati</taxon>
        <taxon>Chloroflexota</taxon>
        <taxon>Ktedonobacteria</taxon>
        <taxon>Ktedonobacterales</taxon>
        <taxon>Dictyobacteraceae</taxon>
        <taxon>Dictyobacter</taxon>
    </lineage>
</organism>
<proteinExistence type="predicted"/>
<dbReference type="AlphaFoldDB" id="A0A401ZMC8"/>
<evidence type="ECO:0000313" key="2">
    <source>
        <dbReference type="EMBL" id="GCE08029.1"/>
    </source>
</evidence>
<dbReference type="NCBIfam" id="TIGR03882">
    <property type="entry name" value="cyclo_dehyd_2"/>
    <property type="match status" value="1"/>
</dbReference>
<dbReference type="EMBL" id="BIFQ01000002">
    <property type="protein sequence ID" value="GCE08029.1"/>
    <property type="molecule type" value="Genomic_DNA"/>
</dbReference>
<accession>A0A401ZMC8</accession>
<reference evidence="3" key="1">
    <citation type="submission" date="2018-12" db="EMBL/GenBank/DDBJ databases">
        <title>Tengunoibacter tsumagoiensis gen. nov., sp. nov., Dictyobacter kobayashii sp. nov., D. alpinus sp. nov., and D. joshuensis sp. nov. and description of Dictyobacteraceae fam. nov. within the order Ktedonobacterales isolated from Tengu-no-mugimeshi.</title>
        <authorList>
            <person name="Wang C.M."/>
            <person name="Zheng Y."/>
            <person name="Sakai Y."/>
            <person name="Toyoda A."/>
            <person name="Minakuchi Y."/>
            <person name="Abe K."/>
            <person name="Yokota A."/>
            <person name="Yabe S."/>
        </authorList>
    </citation>
    <scope>NUCLEOTIDE SEQUENCE [LARGE SCALE GENOMIC DNA]</scope>
    <source>
        <strain evidence="3">S-27</strain>
    </source>
</reference>
<evidence type="ECO:0000313" key="3">
    <source>
        <dbReference type="Proteomes" id="UP000287224"/>
    </source>
</evidence>
<comment type="caution">
    <text evidence="2">The sequence shown here is derived from an EMBL/GenBank/DDBJ whole genome shotgun (WGS) entry which is preliminary data.</text>
</comment>
<dbReference type="OrthoDB" id="2369163at2"/>
<name>A0A401ZMC8_9CHLR</name>
<dbReference type="Gene3D" id="3.90.930.60">
    <property type="match status" value="1"/>
</dbReference>
<sequence length="704" mass="79046">MRPKFQSDTCYIPFQDGIYLRNNHGGLMLKGKSLYGLLQHLIPILDGGASVEEITDGLNADQRQMIVNLIEKLSAHHFLRNTEQDQPLSVPLSERDAYAPDLAFIASFQENAARSLMRFLGQRLLLIGSGLCFSALVDASLQQGIRYIGVDATAPTMRHAKSAPEQTIREVDALPWDDEAALRHLIQDFDAVLYVSDQPVLARARLLNRLCRHQQRVLMQAIVIDNHVWIGPLVHPAAKGCWECAWRRLQSNLISLSDQLPRYAFEAQPADPVEPPCVTRSTAGLIANRLLFELFRYCTRIGDAQEDTPIIDLDLATFQSQSLAFQPHPLCQADQAPVAATTPQFLDRLRSLQCRPAIDAEEFFNSIMPCTDERLGLFTLTSAENFVQMPLTVFQVNVSNPMLLEHLREPLMITAADLDATASGLYASRTACERYLAEIVDQRRLLTTKQARQQAEPMIAPDRFIDPAPLAQADELWTWAFNLYSARACLVPAPQVFYALHQREREIALPRGTASGMDWYEAACHGLLDWCHHLTIEQLTASAQPYPRVDLSHTALSATGTHLARLLEIADVQLEIYNVTGPLGVPTFAFCVDDRIIAYSTHCEATQALQVGMQRVLQHYQSIQYQQPAYAVTPPIDLPRNLRGQQVSIPDYPCPAAWSDRLTWLLQKLRSHHLYACVVPLDHDPALAEIFPFVVRVLLIRSEV</sequence>
<dbReference type="InterPro" id="IPR003776">
    <property type="entry name" value="YcaO-like_dom"/>
</dbReference>
<dbReference type="Gene3D" id="3.40.50.720">
    <property type="entry name" value="NAD(P)-binding Rossmann-like Domain"/>
    <property type="match status" value="1"/>
</dbReference>
<feature type="domain" description="YcaO" evidence="1">
    <location>
        <begin position="415"/>
        <end position="704"/>
    </location>
</feature>
<dbReference type="Pfam" id="PF02624">
    <property type="entry name" value="YcaO"/>
    <property type="match status" value="1"/>
</dbReference>
<dbReference type="InterPro" id="IPR022291">
    <property type="entry name" value="Bacteriocin_synth_cyclodeHase"/>
</dbReference>
<dbReference type="RefSeq" id="WP_126600277.1">
    <property type="nucleotide sequence ID" value="NZ_BIFQ01000002.1"/>
</dbReference>
<gene>
    <name evidence="2" type="ORF">KDAU_53580</name>
</gene>
<dbReference type="PROSITE" id="PS51664">
    <property type="entry name" value="YCAO"/>
    <property type="match status" value="1"/>
</dbReference>
<keyword evidence="3" id="KW-1185">Reference proteome</keyword>
<protein>
    <recommendedName>
        <fullName evidence="1">YcaO domain-containing protein</fullName>
    </recommendedName>
</protein>
<evidence type="ECO:0000259" key="1">
    <source>
        <dbReference type="PROSITE" id="PS51664"/>
    </source>
</evidence>